<dbReference type="EMBL" id="JBFAKC010000004">
    <property type="protein sequence ID" value="MEV0707762.1"/>
    <property type="molecule type" value="Genomic_DNA"/>
</dbReference>
<evidence type="ECO:0000313" key="3">
    <source>
        <dbReference type="EMBL" id="MEV0707762.1"/>
    </source>
</evidence>
<feature type="transmembrane region" description="Helical" evidence="2">
    <location>
        <begin position="46"/>
        <end position="65"/>
    </location>
</feature>
<keyword evidence="4" id="KW-1185">Reference proteome</keyword>
<name>A0ABV3FQR0_9NOCA</name>
<comment type="caution">
    <text evidence="3">The sequence shown here is derived from an EMBL/GenBank/DDBJ whole genome shotgun (WGS) entry which is preliminary data.</text>
</comment>
<dbReference type="Proteomes" id="UP001551695">
    <property type="component" value="Unassembled WGS sequence"/>
</dbReference>
<reference evidence="3 4" key="1">
    <citation type="submission" date="2024-06" db="EMBL/GenBank/DDBJ databases">
        <title>The Natural Products Discovery Center: Release of the First 8490 Sequenced Strains for Exploring Actinobacteria Biosynthetic Diversity.</title>
        <authorList>
            <person name="Kalkreuter E."/>
            <person name="Kautsar S.A."/>
            <person name="Yang D."/>
            <person name="Bader C.D."/>
            <person name="Teijaro C.N."/>
            <person name="Fluegel L."/>
            <person name="Davis C.M."/>
            <person name="Simpson J.R."/>
            <person name="Lauterbach L."/>
            <person name="Steele A.D."/>
            <person name="Gui C."/>
            <person name="Meng S."/>
            <person name="Li G."/>
            <person name="Viehrig K."/>
            <person name="Ye F."/>
            <person name="Su P."/>
            <person name="Kiefer A.F."/>
            <person name="Nichols A."/>
            <person name="Cepeda A.J."/>
            <person name="Yan W."/>
            <person name="Fan B."/>
            <person name="Jiang Y."/>
            <person name="Adhikari A."/>
            <person name="Zheng C.-J."/>
            <person name="Schuster L."/>
            <person name="Cowan T.M."/>
            <person name="Smanski M.J."/>
            <person name="Chevrette M.G."/>
            <person name="De Carvalho L.P.S."/>
            <person name="Shen B."/>
        </authorList>
    </citation>
    <scope>NUCLEOTIDE SEQUENCE [LARGE SCALE GENOMIC DNA]</scope>
    <source>
        <strain evidence="3 4">NPDC050403</strain>
    </source>
</reference>
<evidence type="ECO:0000313" key="4">
    <source>
        <dbReference type="Proteomes" id="UP001551695"/>
    </source>
</evidence>
<sequence>MPDSETERTHHRGAAPEGYVNFPDHARTSRSHAGEGIQDGYNIPGIVLWAIGIVALGLTLTAAAYGFNGWAIIAAIVCAVAILGGSGWLILEHRRIKAKEGLALTDQVGH</sequence>
<proteinExistence type="predicted"/>
<dbReference type="RefSeq" id="WP_232839827.1">
    <property type="nucleotide sequence ID" value="NZ_JBEXKW010000044.1"/>
</dbReference>
<evidence type="ECO:0000256" key="2">
    <source>
        <dbReference type="SAM" id="Phobius"/>
    </source>
</evidence>
<organism evidence="3 4">
    <name type="scientific">Nocardia aurea</name>
    <dbReference type="NCBI Taxonomy" id="2144174"/>
    <lineage>
        <taxon>Bacteria</taxon>
        <taxon>Bacillati</taxon>
        <taxon>Actinomycetota</taxon>
        <taxon>Actinomycetes</taxon>
        <taxon>Mycobacteriales</taxon>
        <taxon>Nocardiaceae</taxon>
        <taxon>Nocardia</taxon>
    </lineage>
</organism>
<keyword evidence="2" id="KW-0812">Transmembrane</keyword>
<feature type="transmembrane region" description="Helical" evidence="2">
    <location>
        <begin position="71"/>
        <end position="91"/>
    </location>
</feature>
<keyword evidence="2" id="KW-1133">Transmembrane helix</keyword>
<gene>
    <name evidence="3" type="ORF">AB0I48_09385</name>
</gene>
<evidence type="ECO:0000256" key="1">
    <source>
        <dbReference type="SAM" id="MobiDB-lite"/>
    </source>
</evidence>
<keyword evidence="2" id="KW-0472">Membrane</keyword>
<evidence type="ECO:0008006" key="5">
    <source>
        <dbReference type="Google" id="ProtNLM"/>
    </source>
</evidence>
<accession>A0ABV3FQR0</accession>
<feature type="region of interest" description="Disordered" evidence="1">
    <location>
        <begin position="1"/>
        <end position="34"/>
    </location>
</feature>
<protein>
    <recommendedName>
        <fullName evidence="5">UsfY protein</fullName>
    </recommendedName>
</protein>